<feature type="compositionally biased region" description="Basic and acidic residues" evidence="3">
    <location>
        <begin position="252"/>
        <end position="281"/>
    </location>
</feature>
<dbReference type="GO" id="GO:0005737">
    <property type="term" value="C:cytoplasm"/>
    <property type="evidence" value="ECO:0007669"/>
    <property type="project" value="TreeGrafter"/>
</dbReference>
<feature type="domain" description="UPF3" evidence="4">
    <location>
        <begin position="77"/>
        <end position="237"/>
    </location>
</feature>
<organism evidence="5 6">
    <name type="scientific">Bremia lactucae</name>
    <name type="common">Lettuce downy mildew</name>
    <dbReference type="NCBI Taxonomy" id="4779"/>
    <lineage>
        <taxon>Eukaryota</taxon>
        <taxon>Sar</taxon>
        <taxon>Stramenopiles</taxon>
        <taxon>Oomycota</taxon>
        <taxon>Peronosporomycetes</taxon>
        <taxon>Peronosporales</taxon>
        <taxon>Peronosporaceae</taxon>
        <taxon>Bremia</taxon>
    </lineage>
</organism>
<evidence type="ECO:0000313" key="5">
    <source>
        <dbReference type="EMBL" id="TDH68589.1"/>
    </source>
</evidence>
<keyword evidence="6" id="KW-1185">Reference proteome</keyword>
<feature type="region of interest" description="Disordered" evidence="3">
    <location>
        <begin position="1"/>
        <end position="64"/>
    </location>
</feature>
<accession>A0A976FL98</accession>
<protein>
    <recommendedName>
        <fullName evidence="4">UPF3 domain-containing protein</fullName>
    </recommendedName>
</protein>
<dbReference type="Proteomes" id="UP000294530">
    <property type="component" value="Unassembled WGS sequence"/>
</dbReference>
<dbReference type="AlphaFoldDB" id="A0A976FL98"/>
<proteinExistence type="predicted"/>
<evidence type="ECO:0000256" key="1">
    <source>
        <dbReference type="ARBA" id="ARBA00004123"/>
    </source>
</evidence>
<dbReference type="EMBL" id="SHOA02000089">
    <property type="protein sequence ID" value="TDH68589.1"/>
    <property type="molecule type" value="Genomic_DNA"/>
</dbReference>
<dbReference type="InterPro" id="IPR005120">
    <property type="entry name" value="UPF3_dom"/>
</dbReference>
<dbReference type="GO" id="GO:0005730">
    <property type="term" value="C:nucleolus"/>
    <property type="evidence" value="ECO:0007669"/>
    <property type="project" value="TreeGrafter"/>
</dbReference>
<dbReference type="InterPro" id="IPR039722">
    <property type="entry name" value="Upf3"/>
</dbReference>
<dbReference type="GO" id="GO:0000184">
    <property type="term" value="P:nuclear-transcribed mRNA catabolic process, nonsense-mediated decay"/>
    <property type="evidence" value="ECO:0007669"/>
    <property type="project" value="InterPro"/>
</dbReference>
<dbReference type="KEGG" id="blac:94347528"/>
<name>A0A976FL98_BRELC</name>
<sequence>MTPPPRRGSGKGRGRGIRGDRSITTSVSDTEGSKGMPKRRERGSSGSKRGGGGGLSASSTPIVATTRPTRAVTTVLKKVLVRYVQPDVSEMQVRELLKVYGVDEELIWRFVPGCKRNKNRPPTPSRVYVDMKKTPESARKLIASLHGQLFHPETKDQRDVKPLEVEFAPFQKIPREKQRKDAKVGTIDRDPEFAAFLEQLATVKDTSPSAEALADLAEGEATEKPVAALVKYLNERKAHSRDKGKGKSGIKQLDKSGRRQKGKKDGTKQKVPKEKLKSSKDRPKKQSGNVGISQDPKSRKQRGKVASNRESTKSEVSTAKPSQPILRIMTLKPAPVSSSPIQISNGTTPPGSTQTDCKFETRVIKAGKKSGGRGRNNFKTAKDGTEAADGEGTKKTDPKLHVRRKGLSSGKRELIDKGERKKKVFTLKDSTAQGAPAKI</sequence>
<dbReference type="Pfam" id="PF03467">
    <property type="entry name" value="Smg4_UPF3"/>
    <property type="match status" value="1"/>
</dbReference>
<feature type="region of interest" description="Disordered" evidence="3">
    <location>
        <begin position="237"/>
        <end position="439"/>
    </location>
</feature>
<feature type="compositionally biased region" description="Basic and acidic residues" evidence="3">
    <location>
        <begin position="410"/>
        <end position="419"/>
    </location>
</feature>
<dbReference type="PANTHER" id="PTHR13112">
    <property type="entry name" value="UPF3 REGULATOR OF NONSENSE TRANSCRIPTS-LIKE PROTEIN"/>
    <property type="match status" value="1"/>
</dbReference>
<gene>
    <name evidence="5" type="ORF">CCR75_003764</name>
</gene>
<feature type="compositionally biased region" description="Basic and acidic residues" evidence="3">
    <location>
        <begin position="380"/>
        <end position="400"/>
    </location>
</feature>
<evidence type="ECO:0000256" key="3">
    <source>
        <dbReference type="SAM" id="MobiDB-lite"/>
    </source>
</evidence>
<dbReference type="OrthoDB" id="18087at2759"/>
<reference evidence="5 6" key="1">
    <citation type="journal article" date="2021" name="Genome Biol.">
        <title>AFLAP: assembly-free linkage analysis pipeline using k-mers from genome sequencing data.</title>
        <authorList>
            <person name="Fletcher K."/>
            <person name="Zhang L."/>
            <person name="Gil J."/>
            <person name="Han R."/>
            <person name="Cavanaugh K."/>
            <person name="Michelmore R."/>
        </authorList>
    </citation>
    <scope>NUCLEOTIDE SEQUENCE [LARGE SCALE GENOMIC DNA]</scope>
    <source>
        <strain evidence="5 6">SF5</strain>
    </source>
</reference>
<evidence type="ECO:0000313" key="6">
    <source>
        <dbReference type="Proteomes" id="UP000294530"/>
    </source>
</evidence>
<feature type="compositionally biased region" description="Polar residues" evidence="3">
    <location>
        <begin position="336"/>
        <end position="356"/>
    </location>
</feature>
<keyword evidence="2" id="KW-0539">Nucleus</keyword>
<dbReference type="GeneID" id="94347528"/>
<dbReference type="InterPro" id="IPR012677">
    <property type="entry name" value="Nucleotide-bd_a/b_plait_sf"/>
</dbReference>
<evidence type="ECO:0000256" key="2">
    <source>
        <dbReference type="ARBA" id="ARBA00023242"/>
    </source>
</evidence>
<dbReference type="GO" id="GO:0003729">
    <property type="term" value="F:mRNA binding"/>
    <property type="evidence" value="ECO:0007669"/>
    <property type="project" value="TreeGrafter"/>
</dbReference>
<dbReference type="RefSeq" id="XP_067818088.1">
    <property type="nucleotide sequence ID" value="XM_067961857.1"/>
</dbReference>
<comment type="subcellular location">
    <subcellularLocation>
        <location evidence="1">Nucleus</location>
    </subcellularLocation>
</comment>
<dbReference type="Gene3D" id="3.30.70.330">
    <property type="match status" value="1"/>
</dbReference>
<evidence type="ECO:0000259" key="4">
    <source>
        <dbReference type="Pfam" id="PF03467"/>
    </source>
</evidence>
<dbReference type="GO" id="GO:0045727">
    <property type="term" value="P:positive regulation of translation"/>
    <property type="evidence" value="ECO:0007669"/>
    <property type="project" value="TreeGrafter"/>
</dbReference>
<dbReference type="PANTHER" id="PTHR13112:SF0">
    <property type="entry name" value="FI21285P1"/>
    <property type="match status" value="1"/>
</dbReference>
<comment type="caution">
    <text evidence="5">The sequence shown here is derived from an EMBL/GenBank/DDBJ whole genome shotgun (WGS) entry which is preliminary data.</text>
</comment>